<gene>
    <name evidence="1" type="ORF">GCM10011501_25660</name>
</gene>
<proteinExistence type="predicted"/>
<evidence type="ECO:0008006" key="3">
    <source>
        <dbReference type="Google" id="ProtNLM"/>
    </source>
</evidence>
<organism evidence="1 2">
    <name type="scientific">Thalassotalea profundi</name>
    <dbReference type="NCBI Taxonomy" id="2036687"/>
    <lineage>
        <taxon>Bacteria</taxon>
        <taxon>Pseudomonadati</taxon>
        <taxon>Pseudomonadota</taxon>
        <taxon>Gammaproteobacteria</taxon>
        <taxon>Alteromonadales</taxon>
        <taxon>Colwelliaceae</taxon>
        <taxon>Thalassotalea</taxon>
    </lineage>
</organism>
<name>A0ABQ3IUV2_9GAMM</name>
<accession>A0ABQ3IUV2</accession>
<dbReference type="Gene3D" id="2.40.70.10">
    <property type="entry name" value="Acid Proteases"/>
    <property type="match status" value="1"/>
</dbReference>
<dbReference type="SUPFAM" id="SSF50630">
    <property type="entry name" value="Acid proteases"/>
    <property type="match status" value="1"/>
</dbReference>
<dbReference type="CDD" id="cd05483">
    <property type="entry name" value="retropepsin_like_bacteria"/>
    <property type="match status" value="1"/>
</dbReference>
<evidence type="ECO:0000313" key="2">
    <source>
        <dbReference type="Proteomes" id="UP000626370"/>
    </source>
</evidence>
<keyword evidence="2" id="KW-1185">Reference proteome</keyword>
<dbReference type="InterPro" id="IPR021109">
    <property type="entry name" value="Peptidase_aspartic_dom_sf"/>
</dbReference>
<dbReference type="EMBL" id="BNAH01000010">
    <property type="protein sequence ID" value="GHE95027.1"/>
    <property type="molecule type" value="Genomic_DNA"/>
</dbReference>
<protein>
    <recommendedName>
        <fullName evidence="3">TIGR02281 family clan AA aspartic protease</fullName>
    </recommendedName>
</protein>
<comment type="caution">
    <text evidence="1">The sequence shown here is derived from an EMBL/GenBank/DDBJ whole genome shotgun (WGS) entry which is preliminary data.</text>
</comment>
<dbReference type="InterPro" id="IPR011969">
    <property type="entry name" value="Clan_AA_Asp_peptidase_C"/>
</dbReference>
<evidence type="ECO:0000313" key="1">
    <source>
        <dbReference type="EMBL" id="GHE95027.1"/>
    </source>
</evidence>
<dbReference type="InterPro" id="IPR034122">
    <property type="entry name" value="Retropepsin-like_bacterial"/>
</dbReference>
<dbReference type="Pfam" id="PF13975">
    <property type="entry name" value="gag-asp_proteas"/>
    <property type="match status" value="1"/>
</dbReference>
<reference evidence="2" key="1">
    <citation type="journal article" date="2019" name="Int. J. Syst. Evol. Microbiol.">
        <title>The Global Catalogue of Microorganisms (GCM) 10K type strain sequencing project: providing services to taxonomists for standard genome sequencing and annotation.</title>
        <authorList>
            <consortium name="The Broad Institute Genomics Platform"/>
            <consortium name="The Broad Institute Genome Sequencing Center for Infectious Disease"/>
            <person name="Wu L."/>
            <person name="Ma J."/>
        </authorList>
    </citation>
    <scope>NUCLEOTIDE SEQUENCE [LARGE SCALE GENOMIC DNA]</scope>
    <source>
        <strain evidence="2">CGMCC 1.15922</strain>
    </source>
</reference>
<sequence>MVFVFQSALEQQINPNSEPEYSLNAQGQAEVILQQNRQGHYVTSGTIHEIPVTFLLDTGATQVSIPAHIADQLNLQATGQGIANTANGQVRIYQTHLNQLSIGNIYLYDVDAHINPGMKSDKILLGMSALKRLEFSQTGKQLILRERN</sequence>
<dbReference type="Proteomes" id="UP000626370">
    <property type="component" value="Unassembled WGS sequence"/>
</dbReference>
<dbReference type="NCBIfam" id="TIGR02281">
    <property type="entry name" value="clan_AA_DTGA"/>
    <property type="match status" value="1"/>
</dbReference>